<keyword evidence="1" id="KW-0175">Coiled coil</keyword>
<accession>A0A4R3K867</accession>
<organism evidence="2 3">
    <name type="scientific">Muricomes intestini</name>
    <dbReference type="NCBI Taxonomy" id="1796634"/>
    <lineage>
        <taxon>Bacteria</taxon>
        <taxon>Bacillati</taxon>
        <taxon>Bacillota</taxon>
        <taxon>Clostridia</taxon>
        <taxon>Lachnospirales</taxon>
        <taxon>Lachnospiraceae</taxon>
        <taxon>Muricomes</taxon>
    </lineage>
</organism>
<dbReference type="Proteomes" id="UP000295726">
    <property type="component" value="Unassembled WGS sequence"/>
</dbReference>
<protein>
    <submittedName>
        <fullName evidence="2">V/A-type H+-transporting ATPase subunit G/H</fullName>
    </submittedName>
</protein>
<dbReference type="OrthoDB" id="2067546at2"/>
<dbReference type="RefSeq" id="WP_132380942.1">
    <property type="nucleotide sequence ID" value="NZ_DAIPCY010000023.1"/>
</dbReference>
<dbReference type="Gene3D" id="1.20.5.2950">
    <property type="match status" value="1"/>
</dbReference>
<name>A0A4R3K867_9FIRM</name>
<keyword evidence="3" id="KW-1185">Reference proteome</keyword>
<dbReference type="AlphaFoldDB" id="A0A4R3K867"/>
<feature type="coiled-coil region" evidence="1">
    <location>
        <begin position="24"/>
        <end position="92"/>
    </location>
</feature>
<comment type="caution">
    <text evidence="2">The sequence shown here is derived from an EMBL/GenBank/DDBJ whole genome shotgun (WGS) entry which is preliminary data.</text>
</comment>
<gene>
    <name evidence="2" type="ORF">EDD59_11042</name>
</gene>
<reference evidence="2 3" key="1">
    <citation type="submission" date="2019-03" db="EMBL/GenBank/DDBJ databases">
        <title>Genomic Encyclopedia of Type Strains, Phase IV (KMG-IV): sequencing the most valuable type-strain genomes for metagenomic binning, comparative biology and taxonomic classification.</title>
        <authorList>
            <person name="Goeker M."/>
        </authorList>
    </citation>
    <scope>NUCLEOTIDE SEQUENCE [LARGE SCALE GENOMIC DNA]</scope>
    <source>
        <strain evidence="2 3">DSM 29489</strain>
    </source>
</reference>
<sequence>MVEETIELIRETEANAEAIVKDADERYRIILEEANQKAQRLKTEQRDTVLKEAEAVREAARRSGEDLQRTAASDIENEIKLLKENASKREQEAISLVVSQLV</sequence>
<evidence type="ECO:0000313" key="2">
    <source>
        <dbReference type="EMBL" id="TCS78831.1"/>
    </source>
</evidence>
<proteinExistence type="predicted"/>
<evidence type="ECO:0000313" key="3">
    <source>
        <dbReference type="Proteomes" id="UP000295726"/>
    </source>
</evidence>
<dbReference type="EMBL" id="SLZZ01000010">
    <property type="protein sequence ID" value="TCS78831.1"/>
    <property type="molecule type" value="Genomic_DNA"/>
</dbReference>
<evidence type="ECO:0000256" key="1">
    <source>
        <dbReference type="SAM" id="Coils"/>
    </source>
</evidence>